<dbReference type="InterPro" id="IPR001915">
    <property type="entry name" value="Peptidase_M48"/>
</dbReference>
<keyword evidence="7" id="KW-0812">Transmembrane</keyword>
<keyword evidence="10" id="KW-1185">Reference proteome</keyword>
<dbReference type="Proteomes" id="UP000233365">
    <property type="component" value="Unassembled WGS sequence"/>
</dbReference>
<proteinExistence type="inferred from homology"/>
<evidence type="ECO:0000256" key="5">
    <source>
        <dbReference type="ARBA" id="ARBA00023049"/>
    </source>
</evidence>
<dbReference type="CDD" id="cd07332">
    <property type="entry name" value="M48C_Oma1_like"/>
    <property type="match status" value="1"/>
</dbReference>
<comment type="similarity">
    <text evidence="6">Belongs to the peptidase M48 family.</text>
</comment>
<keyword evidence="7" id="KW-1133">Transmembrane helix</keyword>
<dbReference type="PANTHER" id="PTHR22726">
    <property type="entry name" value="METALLOENDOPEPTIDASE OMA1"/>
    <property type="match status" value="1"/>
</dbReference>
<reference evidence="9 10" key="1">
    <citation type="submission" date="2017-11" db="EMBL/GenBank/DDBJ databases">
        <title>Biodiversity and function of Thalassospira species in the particle-attached aromatic-hydrocarbon-degrading consortia from the surface seawater of the China South Sea.</title>
        <authorList>
            <person name="Dong C."/>
            <person name="Liu R."/>
            <person name="Shao Z."/>
        </authorList>
    </citation>
    <scope>NUCLEOTIDE SEQUENCE [LARGE SCALE GENOMIC DNA]</scope>
    <source>
        <strain evidence="9 10">139Z-12</strain>
    </source>
</reference>
<feature type="transmembrane region" description="Helical" evidence="7">
    <location>
        <begin position="95"/>
        <end position="118"/>
    </location>
</feature>
<name>A0ABX4R9J4_9PROT</name>
<keyword evidence="7" id="KW-0472">Membrane</keyword>
<evidence type="ECO:0000256" key="2">
    <source>
        <dbReference type="ARBA" id="ARBA00022723"/>
    </source>
</evidence>
<keyword evidence="4 6" id="KW-0862">Zinc</keyword>
<dbReference type="EMBL" id="PGTS01000002">
    <property type="protein sequence ID" value="PKR50814.1"/>
    <property type="molecule type" value="Genomic_DNA"/>
</dbReference>
<dbReference type="Gene3D" id="3.30.2010.10">
    <property type="entry name" value="Metalloproteases ('zincins'), catalytic domain"/>
    <property type="match status" value="1"/>
</dbReference>
<evidence type="ECO:0000256" key="4">
    <source>
        <dbReference type="ARBA" id="ARBA00022833"/>
    </source>
</evidence>
<organism evidence="9 10">
    <name type="scientific">Thalassospira povalilytica</name>
    <dbReference type="NCBI Taxonomy" id="732237"/>
    <lineage>
        <taxon>Bacteria</taxon>
        <taxon>Pseudomonadati</taxon>
        <taxon>Pseudomonadota</taxon>
        <taxon>Alphaproteobacteria</taxon>
        <taxon>Rhodospirillales</taxon>
        <taxon>Thalassospiraceae</taxon>
        <taxon>Thalassospira</taxon>
    </lineage>
</organism>
<keyword evidence="5 6" id="KW-0482">Metalloprotease</keyword>
<evidence type="ECO:0000256" key="3">
    <source>
        <dbReference type="ARBA" id="ARBA00022801"/>
    </source>
</evidence>
<evidence type="ECO:0000259" key="8">
    <source>
        <dbReference type="Pfam" id="PF01435"/>
    </source>
</evidence>
<evidence type="ECO:0000313" key="9">
    <source>
        <dbReference type="EMBL" id="PKR50814.1"/>
    </source>
</evidence>
<gene>
    <name evidence="9" type="ORF">CU041_04360</name>
</gene>
<sequence>MQGQARFFDGLSITSHHVAVTIADRHLIVELDDDRRRSYQIDNLVLCEKPTGMQPVRLRPHTDDGARIVIDKGPFTDTLIRQFPKLTVAEGSSKFRALLIGGISALVACIGLLVWFGVPITAELLSNVYPRDSEIRLGEIARDQIISAFALENEENDEEVVCVPNADAMRGLDQIMHQLIKSGDLDYTYEITVIRSDMANAIALPGGQIVLFSDLLQMATSPEGLAGVLAHEIGHTEMHHGLRKMFYGIGLGQLIWLFGGGLDAPIDLLFQHSYSRQMEHDADLYALDLLGKAKVTSHDLAALLEKMSRQRTRNGLQNTIPEFLSSHPDTDGRSALFKEARLTGKVDIPYADWLAIENICRF</sequence>
<keyword evidence="2" id="KW-0479">Metal-binding</keyword>
<comment type="caution">
    <text evidence="9">The sequence shown here is derived from an EMBL/GenBank/DDBJ whole genome shotgun (WGS) entry which is preliminary data.</text>
</comment>
<evidence type="ECO:0000256" key="1">
    <source>
        <dbReference type="ARBA" id="ARBA00022670"/>
    </source>
</evidence>
<protein>
    <recommendedName>
        <fullName evidence="8">Peptidase M48 domain-containing protein</fullName>
    </recommendedName>
</protein>
<dbReference type="PANTHER" id="PTHR22726:SF1">
    <property type="entry name" value="METALLOENDOPEPTIDASE OMA1, MITOCHONDRIAL"/>
    <property type="match status" value="1"/>
</dbReference>
<evidence type="ECO:0000256" key="6">
    <source>
        <dbReference type="RuleBase" id="RU003983"/>
    </source>
</evidence>
<dbReference type="Pfam" id="PF01435">
    <property type="entry name" value="Peptidase_M48"/>
    <property type="match status" value="1"/>
</dbReference>
<dbReference type="InterPro" id="IPR051156">
    <property type="entry name" value="Mito/Outer_Membr_Metalloprot"/>
</dbReference>
<comment type="cofactor">
    <cofactor evidence="6">
        <name>Zn(2+)</name>
        <dbReference type="ChEBI" id="CHEBI:29105"/>
    </cofactor>
    <text evidence="6">Binds 1 zinc ion per subunit.</text>
</comment>
<feature type="domain" description="Peptidase M48" evidence="8">
    <location>
        <begin position="172"/>
        <end position="333"/>
    </location>
</feature>
<evidence type="ECO:0000313" key="10">
    <source>
        <dbReference type="Proteomes" id="UP000233365"/>
    </source>
</evidence>
<evidence type="ECO:0000256" key="7">
    <source>
        <dbReference type="SAM" id="Phobius"/>
    </source>
</evidence>
<keyword evidence="3 6" id="KW-0378">Hydrolase</keyword>
<keyword evidence="1 6" id="KW-0645">Protease</keyword>
<accession>A0ABX4R9J4</accession>